<dbReference type="GO" id="GO:0005997">
    <property type="term" value="P:xylulose metabolic process"/>
    <property type="evidence" value="ECO:0007669"/>
    <property type="project" value="TreeGrafter"/>
</dbReference>
<evidence type="ECO:0000256" key="2">
    <source>
        <dbReference type="ARBA" id="ARBA00022777"/>
    </source>
</evidence>
<feature type="compositionally biased region" description="Low complexity" evidence="3">
    <location>
        <begin position="1362"/>
        <end position="1372"/>
    </location>
</feature>
<feature type="compositionally biased region" description="Polar residues" evidence="3">
    <location>
        <begin position="960"/>
        <end position="984"/>
    </location>
</feature>
<feature type="compositionally biased region" description="Low complexity" evidence="3">
    <location>
        <begin position="837"/>
        <end position="852"/>
    </location>
</feature>
<evidence type="ECO:0000313" key="4">
    <source>
        <dbReference type="EMBL" id="POY73916.1"/>
    </source>
</evidence>
<protein>
    <submittedName>
        <fullName evidence="4">Uncharacterized protein</fullName>
    </submittedName>
</protein>
<feature type="region of interest" description="Disordered" evidence="3">
    <location>
        <begin position="1667"/>
        <end position="1708"/>
    </location>
</feature>
<feature type="compositionally biased region" description="Low complexity" evidence="3">
    <location>
        <begin position="1223"/>
        <end position="1233"/>
    </location>
</feature>
<comment type="caution">
    <text evidence="4">The sequence shown here is derived from an EMBL/GenBank/DDBJ whole genome shotgun (WGS) entry which is preliminary data.</text>
</comment>
<feature type="region of interest" description="Disordered" evidence="3">
    <location>
        <begin position="1595"/>
        <end position="1636"/>
    </location>
</feature>
<dbReference type="EMBL" id="PJQD01000033">
    <property type="protein sequence ID" value="POY73916.1"/>
    <property type="molecule type" value="Genomic_DNA"/>
</dbReference>
<name>A0A2S5BAW4_9BASI</name>
<proteinExistence type="predicted"/>
<feature type="region of interest" description="Disordered" evidence="3">
    <location>
        <begin position="1174"/>
        <end position="1427"/>
    </location>
</feature>
<feature type="compositionally biased region" description="Pro residues" evidence="3">
    <location>
        <begin position="1410"/>
        <end position="1420"/>
    </location>
</feature>
<reference evidence="4 5" key="1">
    <citation type="journal article" date="2018" name="Front. Microbiol.">
        <title>Prospects for Fungal Bioremediation of Acidic Radioactive Waste Sites: Characterization and Genome Sequence of Rhodotorula taiwanensis MD1149.</title>
        <authorList>
            <person name="Tkavc R."/>
            <person name="Matrosova V.Y."/>
            <person name="Grichenko O.E."/>
            <person name="Gostincar C."/>
            <person name="Volpe R.P."/>
            <person name="Klimenkova P."/>
            <person name="Gaidamakova E.K."/>
            <person name="Zhou C.E."/>
            <person name="Stewart B.J."/>
            <person name="Lyman M.G."/>
            <person name="Malfatti S.A."/>
            <person name="Rubinfeld B."/>
            <person name="Courtot M."/>
            <person name="Singh J."/>
            <person name="Dalgard C.L."/>
            <person name="Hamilton T."/>
            <person name="Frey K.G."/>
            <person name="Gunde-Cimerman N."/>
            <person name="Dugan L."/>
            <person name="Daly M.J."/>
        </authorList>
    </citation>
    <scope>NUCLEOTIDE SEQUENCE [LARGE SCALE GENOMIC DNA]</scope>
    <source>
        <strain evidence="4 5">MD1149</strain>
    </source>
</reference>
<feature type="compositionally biased region" description="Polar residues" evidence="3">
    <location>
        <begin position="926"/>
        <end position="940"/>
    </location>
</feature>
<feature type="compositionally biased region" description="Polar residues" evidence="3">
    <location>
        <begin position="1316"/>
        <end position="1350"/>
    </location>
</feature>
<accession>A0A2S5BAW4</accession>
<feature type="compositionally biased region" description="Basic residues" evidence="3">
    <location>
        <begin position="1183"/>
        <end position="1193"/>
    </location>
</feature>
<dbReference type="STRING" id="741276.A0A2S5BAW4"/>
<keyword evidence="5" id="KW-1185">Reference proteome</keyword>
<organism evidence="4 5">
    <name type="scientific">Rhodotorula taiwanensis</name>
    <dbReference type="NCBI Taxonomy" id="741276"/>
    <lineage>
        <taxon>Eukaryota</taxon>
        <taxon>Fungi</taxon>
        <taxon>Dikarya</taxon>
        <taxon>Basidiomycota</taxon>
        <taxon>Pucciniomycotina</taxon>
        <taxon>Microbotryomycetes</taxon>
        <taxon>Sporidiobolales</taxon>
        <taxon>Sporidiobolaceae</taxon>
        <taxon>Rhodotorula</taxon>
    </lineage>
</organism>
<sequence>MTSQAHIPTYHYSQMTWTEPPEPLLGPSNLATSPTPFDPLPPPVPPTIGVATTIENPLYLSIDSGVRRVKACVLDKDLKVVWTDQVELDTDLAKYGTRDGVYTCGDSVTCPSIVRLHALDLVLTKISRDCPDPTLLSRVVCVSGAGQPNALHYLAPNFLHTLRAMPLSATLSLPELFTPIPPSEPVFSVYEPTTDGDATTNDCIQALEQRFGQEQYDTSTEPEYTGVGAVPRSRRNSNVLDRSRDELARRTGGTPCLRSAVAQLMQTLRSDELRREESTKRSKKDKPLLDRTERIVLESGLLASVFLGRIAPMDESDACTTGMLNALTVEWDQDILEFVASQGGANGDRLEAVLGKVGSDGGKALGTISMYFVDRFGFSPDCLVSPFIGAEASLSLVYPLSRSNGDVLVSLSGVAETDSLIASVPDGQYVPSQDWAMIRNPARASWQPEADDAVTQQRSEDEDPAFLAVVQNRDAGTGRMLVREIYCNSRWDVFQHLASITPHGGTLGVDEKYYAYFFPHREIKPAQAVVRFVAGARVREFTDRKVNPRLLIESQALLLRVGLGRLLRSMQPPHEKAQDGVRPFDAAGFAPLSPASHPKRVIVVGGAAVNSPFVFILSSVFGAPAYTPAPLGSTESSHDKPSTTFGQAGKPSAVALGAAYKAAWTYERETTKNRIGFQRFLRRALEAVPTQTTAEQKRSKHESKRSITSYAGTLATSSSVSGPPPSLLSLGGPNLSHVSTASLLQAPGPGQGASNGGAKTFKLAYGVRDEYVLADEADQLSRLGPNPPGLELVAIPDADEHKYYASMIPEHVRLKRCALSGGPSEAWDDDFFFQQPSTASSSRASSSKPALSEESPPLRKHASTSASTTTTRTLKPASLAHNRPSTLSLASIASSAWTTGSDHDATIQPSTSQATPRAPTVRARTGTPSTVRASPASNKTPRSRLPVRSAVPPVPPLPRSASQSTVEDHNSMTTPSLTEDSLTTGEDDDELATETDGSGTEVAMAMPDVAAWSRTGKSRWSFGRRASQKHPVEEGRVTSHPVDLASPVRSKHSSFTSTSSGQSTDRGHHRISLHLASLRPRDSPTVPVPPTPTSIASWREYAGTTTEDDETTGSDEPVSRPESRHVSRSESRHVSSTRPTSPVESILGGDKSRWNSSQVSFASTASAFALRDPVEPTAEALNNRKRKLVKKRPGSQSLEPESLSALGLAPGVGTSERPLLAPSIFSTSSGGSSQTARESRMRPMPSTCAPPSRLPTSSTARTPRPRSVTTPARAAPSPSTVQVDQDWLGVVPFPPSPRQSTDQPPPSPKPIRLVRKSSSTRTRPPVSNSRSQTSLGSTIANFLSRSTSAAPLSGKRAPSPAPSAKSTKSSKSMLFRRSSRKLRVDEPDVSPPATGTVSRRRFSVARPSPHEPVPAVPALPPAAQIPRSGSAFSFLSRSRRLSRVVKPVDAPPSPTKAAPQGRAPTAARDPSTQDSVRRRPPVTRPLGAKHRPSASLSSIMPLRPVSPMPAVAVTPDFGDVAGEVGSLRRNSLGDLRIPLRITTAQKKIEEDLERVKQFAQAIEELKSLRSRFEAVSSANPSAGSCWEQAQVLVDLGDGKPPTDTASPSAASRHGSIRSRPSPTASRSSLLYGRTRKQSASSIESDFSIAARQRDMLRGVLANANKGASLPVRSAPTPRPALSVLTGRQSDPVVSRPTPKEIPLSPSRRASRQTVLGIRDLLARLRTKATGELAASITESVVPQRSVSDSAARLSGLAHSGRRPSAGSGESDEDWDRELGASQEAAVGDVALDGKLALTPEAMPQLLAKAAELRLACEQDLARLPIA</sequence>
<dbReference type="Gene3D" id="3.30.420.40">
    <property type="match status" value="2"/>
</dbReference>
<dbReference type="GO" id="GO:0004856">
    <property type="term" value="F:D-xylulokinase activity"/>
    <property type="evidence" value="ECO:0007669"/>
    <property type="project" value="TreeGrafter"/>
</dbReference>
<feature type="compositionally biased region" description="Pro residues" evidence="3">
    <location>
        <begin position="1292"/>
        <end position="1309"/>
    </location>
</feature>
<feature type="region of interest" description="Disordered" evidence="3">
    <location>
        <begin position="1751"/>
        <end position="1775"/>
    </location>
</feature>
<dbReference type="GO" id="GO:0005829">
    <property type="term" value="C:cytosol"/>
    <property type="evidence" value="ECO:0007669"/>
    <property type="project" value="TreeGrafter"/>
</dbReference>
<dbReference type="Proteomes" id="UP000237144">
    <property type="component" value="Unassembled WGS sequence"/>
</dbReference>
<feature type="compositionally biased region" description="Low complexity" evidence="3">
    <location>
        <begin position="1617"/>
        <end position="1628"/>
    </location>
</feature>
<evidence type="ECO:0000313" key="5">
    <source>
        <dbReference type="Proteomes" id="UP000237144"/>
    </source>
</evidence>
<feature type="compositionally biased region" description="Basic and acidic residues" evidence="3">
    <location>
        <begin position="1117"/>
        <end position="1133"/>
    </location>
</feature>
<feature type="region of interest" description="Disordered" evidence="3">
    <location>
        <begin position="899"/>
        <end position="1004"/>
    </location>
</feature>
<evidence type="ECO:0000256" key="1">
    <source>
        <dbReference type="ARBA" id="ARBA00022679"/>
    </source>
</evidence>
<feature type="compositionally biased region" description="Low complexity" evidence="3">
    <location>
        <begin position="863"/>
        <end position="873"/>
    </location>
</feature>
<dbReference type="PANTHER" id="PTHR10196">
    <property type="entry name" value="SUGAR KINASE"/>
    <property type="match status" value="1"/>
</dbReference>
<gene>
    <name evidence="4" type="ORF">BMF94_3087</name>
</gene>
<dbReference type="PANTHER" id="PTHR10196:SF57">
    <property type="entry name" value="XYLULOSE KINASE"/>
    <property type="match status" value="1"/>
</dbReference>
<evidence type="ECO:0000256" key="3">
    <source>
        <dbReference type="SAM" id="MobiDB-lite"/>
    </source>
</evidence>
<feature type="region of interest" description="Disordered" evidence="3">
    <location>
        <begin position="836"/>
        <end position="885"/>
    </location>
</feature>
<dbReference type="OrthoDB" id="1728974at2759"/>
<keyword evidence="1" id="KW-0808">Transferase</keyword>
<feature type="compositionally biased region" description="Low complexity" evidence="3">
    <location>
        <begin position="1053"/>
        <end position="1064"/>
    </location>
</feature>
<feature type="region of interest" description="Disordered" evidence="3">
    <location>
        <begin position="1443"/>
        <end position="1501"/>
    </location>
</feature>
<keyword evidence="2" id="KW-0418">Kinase</keyword>
<feature type="region of interest" description="Disordered" evidence="3">
    <location>
        <begin position="1021"/>
        <end position="1155"/>
    </location>
</feature>